<dbReference type="InterPro" id="IPR003439">
    <property type="entry name" value="ABC_transporter-like_ATP-bd"/>
</dbReference>
<dbReference type="PANTHER" id="PTHR42771:SF2">
    <property type="entry name" value="IRON(3+)-HYDROXAMATE IMPORT ATP-BINDING PROTEIN FHUC"/>
    <property type="match status" value="1"/>
</dbReference>
<sequence>MTLSAHRLTVGYPGRTVLDDVDVEIPPGLITAVVGPNACGKSTLLRALAGISRPGGGEVRLDGTRLTDITPKQLARRIALLPQSPPTPAGISVEALVRRGRHPHQRWLTPWSAGDQEAVDAALTRTGLTELRTRPVDRLSGGQRQRAWIALALAQCTEYLLLDEPTTYLDLRHQLDLLNLVVDLNTVDGRTAVLVLHDLGQAARYAHHLVVVADGRIAAAGPPAEVLTEDLVEAVFDVPCRVVPDPTCGSPLVLPLPSVAHLPQNPVEEQR</sequence>
<dbReference type="PANTHER" id="PTHR42771">
    <property type="entry name" value="IRON(3+)-HYDROXAMATE IMPORT ATP-BINDING PROTEIN FHUC"/>
    <property type="match status" value="1"/>
</dbReference>
<keyword evidence="4" id="KW-0410">Iron transport</keyword>
<dbReference type="AlphaFoldDB" id="A0A2A9G1G1"/>
<dbReference type="PROSITE" id="PS00211">
    <property type="entry name" value="ABC_TRANSPORTER_1"/>
    <property type="match status" value="1"/>
</dbReference>
<dbReference type="InterPro" id="IPR017871">
    <property type="entry name" value="ABC_transporter-like_CS"/>
</dbReference>
<proteinExistence type="predicted"/>
<dbReference type="PROSITE" id="PS50893">
    <property type="entry name" value="ABC_TRANSPORTER_2"/>
    <property type="match status" value="1"/>
</dbReference>
<evidence type="ECO:0000256" key="7">
    <source>
        <dbReference type="ARBA" id="ARBA00023004"/>
    </source>
</evidence>
<evidence type="ECO:0000256" key="3">
    <source>
        <dbReference type="ARBA" id="ARBA00022475"/>
    </source>
</evidence>
<evidence type="ECO:0000256" key="5">
    <source>
        <dbReference type="ARBA" id="ARBA00022741"/>
    </source>
</evidence>
<dbReference type="GO" id="GO:0005886">
    <property type="term" value="C:plasma membrane"/>
    <property type="evidence" value="ECO:0007669"/>
    <property type="project" value="UniProtKB-SubCell"/>
</dbReference>
<dbReference type="FunFam" id="3.40.50.300:FF:000134">
    <property type="entry name" value="Iron-enterobactin ABC transporter ATP-binding protein"/>
    <property type="match status" value="1"/>
</dbReference>
<keyword evidence="12" id="KW-1185">Reference proteome</keyword>
<keyword evidence="3" id="KW-1003">Cell membrane</keyword>
<accession>A0A2A9G1G1</accession>
<dbReference type="Proteomes" id="UP000243542">
    <property type="component" value="Unassembled WGS sequence"/>
</dbReference>
<dbReference type="SMART" id="SM00382">
    <property type="entry name" value="AAA"/>
    <property type="match status" value="1"/>
</dbReference>
<reference evidence="11 12" key="1">
    <citation type="submission" date="2017-10" db="EMBL/GenBank/DDBJ databases">
        <title>Sequencing the genomes of 1000 actinobacteria strains.</title>
        <authorList>
            <person name="Klenk H.-P."/>
        </authorList>
    </citation>
    <scope>NUCLEOTIDE SEQUENCE [LARGE SCALE GENOMIC DNA]</scope>
    <source>
        <strain evidence="11 12">DSM 46092</strain>
    </source>
</reference>
<evidence type="ECO:0000256" key="8">
    <source>
        <dbReference type="ARBA" id="ARBA00023065"/>
    </source>
</evidence>
<comment type="caution">
    <text evidence="11">The sequence shown here is derived from an EMBL/GenBank/DDBJ whole genome shotgun (WGS) entry which is preliminary data.</text>
</comment>
<dbReference type="SUPFAM" id="SSF52540">
    <property type="entry name" value="P-loop containing nucleoside triphosphate hydrolases"/>
    <property type="match status" value="1"/>
</dbReference>
<feature type="domain" description="ABC transporter" evidence="10">
    <location>
        <begin position="3"/>
        <end position="239"/>
    </location>
</feature>
<evidence type="ECO:0000256" key="1">
    <source>
        <dbReference type="ARBA" id="ARBA00004202"/>
    </source>
</evidence>
<protein>
    <submittedName>
        <fullName evidence="11">Iron complex transport system ATP-binding protein</fullName>
    </submittedName>
</protein>
<dbReference type="GO" id="GO:0006826">
    <property type="term" value="P:iron ion transport"/>
    <property type="evidence" value="ECO:0007669"/>
    <property type="project" value="UniProtKB-KW"/>
</dbReference>
<evidence type="ECO:0000259" key="10">
    <source>
        <dbReference type="PROSITE" id="PS50893"/>
    </source>
</evidence>
<comment type="subcellular location">
    <subcellularLocation>
        <location evidence="1">Cell membrane</location>
        <topology evidence="1">Peripheral membrane protein</topology>
    </subcellularLocation>
</comment>
<keyword evidence="9" id="KW-0472">Membrane</keyword>
<dbReference type="CDD" id="cd03214">
    <property type="entry name" value="ABC_Iron-Siderophores_B12_Hemin"/>
    <property type="match status" value="1"/>
</dbReference>
<organism evidence="11 12">
    <name type="scientific">Amycolatopsis sulphurea</name>
    <dbReference type="NCBI Taxonomy" id="76022"/>
    <lineage>
        <taxon>Bacteria</taxon>
        <taxon>Bacillati</taxon>
        <taxon>Actinomycetota</taxon>
        <taxon>Actinomycetes</taxon>
        <taxon>Pseudonocardiales</taxon>
        <taxon>Pseudonocardiaceae</taxon>
        <taxon>Amycolatopsis</taxon>
    </lineage>
</organism>
<evidence type="ECO:0000256" key="9">
    <source>
        <dbReference type="ARBA" id="ARBA00023136"/>
    </source>
</evidence>
<keyword evidence="2" id="KW-0813">Transport</keyword>
<dbReference type="InterPro" id="IPR051535">
    <property type="entry name" value="Siderophore_ABC-ATPase"/>
</dbReference>
<evidence type="ECO:0000256" key="4">
    <source>
        <dbReference type="ARBA" id="ARBA00022496"/>
    </source>
</evidence>
<dbReference type="InterPro" id="IPR027417">
    <property type="entry name" value="P-loop_NTPase"/>
</dbReference>
<dbReference type="RefSeq" id="WP_098509875.1">
    <property type="nucleotide sequence ID" value="NZ_JBIAKZ010000010.1"/>
</dbReference>
<evidence type="ECO:0000313" key="12">
    <source>
        <dbReference type="Proteomes" id="UP000243542"/>
    </source>
</evidence>
<dbReference type="GO" id="GO:0005524">
    <property type="term" value="F:ATP binding"/>
    <property type="evidence" value="ECO:0007669"/>
    <property type="project" value="UniProtKB-KW"/>
</dbReference>
<evidence type="ECO:0000256" key="6">
    <source>
        <dbReference type="ARBA" id="ARBA00022840"/>
    </source>
</evidence>
<keyword evidence="8" id="KW-0406">Ion transport</keyword>
<keyword evidence="7" id="KW-0408">Iron</keyword>
<keyword evidence="5" id="KW-0547">Nucleotide-binding</keyword>
<dbReference type="Pfam" id="PF00005">
    <property type="entry name" value="ABC_tran"/>
    <property type="match status" value="1"/>
</dbReference>
<evidence type="ECO:0000256" key="2">
    <source>
        <dbReference type="ARBA" id="ARBA00022448"/>
    </source>
</evidence>
<dbReference type="GO" id="GO:0016887">
    <property type="term" value="F:ATP hydrolysis activity"/>
    <property type="evidence" value="ECO:0007669"/>
    <property type="project" value="InterPro"/>
</dbReference>
<gene>
    <name evidence="11" type="ORF">ATK36_0824</name>
</gene>
<dbReference type="Gene3D" id="3.40.50.300">
    <property type="entry name" value="P-loop containing nucleotide triphosphate hydrolases"/>
    <property type="match status" value="1"/>
</dbReference>
<dbReference type="EMBL" id="PDJK01000001">
    <property type="protein sequence ID" value="PFG57258.1"/>
    <property type="molecule type" value="Genomic_DNA"/>
</dbReference>
<keyword evidence="6 11" id="KW-0067">ATP-binding</keyword>
<dbReference type="InterPro" id="IPR003593">
    <property type="entry name" value="AAA+_ATPase"/>
</dbReference>
<name>A0A2A9G1G1_9PSEU</name>
<evidence type="ECO:0000313" key="11">
    <source>
        <dbReference type="EMBL" id="PFG57258.1"/>
    </source>
</evidence>